<organism evidence="1 2">
    <name type="scientific">Dermatophagoides farinae</name>
    <name type="common">American house dust mite</name>
    <dbReference type="NCBI Taxonomy" id="6954"/>
    <lineage>
        <taxon>Eukaryota</taxon>
        <taxon>Metazoa</taxon>
        <taxon>Ecdysozoa</taxon>
        <taxon>Arthropoda</taxon>
        <taxon>Chelicerata</taxon>
        <taxon>Arachnida</taxon>
        <taxon>Acari</taxon>
        <taxon>Acariformes</taxon>
        <taxon>Sarcoptiformes</taxon>
        <taxon>Astigmata</taxon>
        <taxon>Psoroptidia</taxon>
        <taxon>Analgoidea</taxon>
        <taxon>Pyroglyphidae</taxon>
        <taxon>Dermatophagoidinae</taxon>
        <taxon>Dermatophagoides</taxon>
    </lineage>
</organism>
<keyword evidence="2" id="KW-1185">Reference proteome</keyword>
<name>A0A922IDU0_DERFA</name>
<protein>
    <submittedName>
        <fullName evidence="1">Uncharacterized protein</fullName>
    </submittedName>
</protein>
<dbReference type="EMBL" id="ASGP02000001">
    <property type="protein sequence ID" value="KAH9529624.1"/>
    <property type="molecule type" value="Genomic_DNA"/>
</dbReference>
<evidence type="ECO:0000313" key="1">
    <source>
        <dbReference type="EMBL" id="KAH9529624.1"/>
    </source>
</evidence>
<sequence length="72" mass="8918">MQTLKKKIQEFSFLYIDIILEFLIQNKTKQKISSRPHKHKLIRRDHKMMILRKMKINFPDFNDYFGLTDKIY</sequence>
<evidence type="ECO:0000313" key="2">
    <source>
        <dbReference type="Proteomes" id="UP000790347"/>
    </source>
</evidence>
<dbReference type="AlphaFoldDB" id="A0A922IDU0"/>
<reference evidence="1" key="2">
    <citation type="journal article" date="2022" name="Res Sq">
        <title>Comparative Genomics Reveals Insights into the Divergent Evolution of Astigmatic Mites and Household Pest Adaptations.</title>
        <authorList>
            <person name="Xiong Q."/>
            <person name="Wan A.T.-Y."/>
            <person name="Liu X.-Y."/>
            <person name="Fung C.S.-H."/>
            <person name="Xiao X."/>
            <person name="Malainual N."/>
            <person name="Hou J."/>
            <person name="Wang L."/>
            <person name="Wang M."/>
            <person name="Yang K."/>
            <person name="Cui Y."/>
            <person name="Leung E."/>
            <person name="Nong W."/>
            <person name="Shin S.-K."/>
            <person name="Au S."/>
            <person name="Jeong K.Y."/>
            <person name="Chew F.T."/>
            <person name="Hui J."/>
            <person name="Leung T.F."/>
            <person name="Tungtrongchitr A."/>
            <person name="Zhong N."/>
            <person name="Liu Z."/>
            <person name="Tsui S."/>
        </authorList>
    </citation>
    <scope>NUCLEOTIDE SEQUENCE</scope>
    <source>
        <strain evidence="1">Derf</strain>
        <tissue evidence="1">Whole organism</tissue>
    </source>
</reference>
<accession>A0A922IDU0</accession>
<dbReference type="Proteomes" id="UP000790347">
    <property type="component" value="Unassembled WGS sequence"/>
</dbReference>
<proteinExistence type="predicted"/>
<reference evidence="1" key="1">
    <citation type="submission" date="2013-05" db="EMBL/GenBank/DDBJ databases">
        <authorList>
            <person name="Yim A.K.Y."/>
            <person name="Chan T.F."/>
            <person name="Ji K.M."/>
            <person name="Liu X.Y."/>
            <person name="Zhou J.W."/>
            <person name="Li R.Q."/>
            <person name="Yang K.Y."/>
            <person name="Li J."/>
            <person name="Li M."/>
            <person name="Law P.T.W."/>
            <person name="Wu Y.L."/>
            <person name="Cai Z.L."/>
            <person name="Qin H."/>
            <person name="Bao Y."/>
            <person name="Leung R.K.K."/>
            <person name="Ng P.K.S."/>
            <person name="Zou J."/>
            <person name="Zhong X.J."/>
            <person name="Ran P.X."/>
            <person name="Zhong N.S."/>
            <person name="Liu Z.G."/>
            <person name="Tsui S.K.W."/>
        </authorList>
    </citation>
    <scope>NUCLEOTIDE SEQUENCE</scope>
    <source>
        <strain evidence="1">Derf</strain>
        <tissue evidence="1">Whole organism</tissue>
    </source>
</reference>
<comment type="caution">
    <text evidence="1">The sequence shown here is derived from an EMBL/GenBank/DDBJ whole genome shotgun (WGS) entry which is preliminary data.</text>
</comment>
<gene>
    <name evidence="1" type="ORF">DERF_003501</name>
</gene>